<dbReference type="eggNOG" id="ENOG502Z9NN">
    <property type="taxonomic scope" value="Bacteria"/>
</dbReference>
<gene>
    <name evidence="1" type="ORF">DC28_01535</name>
</gene>
<keyword evidence="2" id="KW-1185">Reference proteome</keyword>
<accession>A0A098R4H9</accession>
<dbReference type="Proteomes" id="UP000029692">
    <property type="component" value="Unassembled WGS sequence"/>
</dbReference>
<dbReference type="EMBL" id="JNUP01000004">
    <property type="protein sequence ID" value="KGE73667.1"/>
    <property type="molecule type" value="Genomic_DNA"/>
</dbReference>
<evidence type="ECO:0000313" key="2">
    <source>
        <dbReference type="Proteomes" id="UP000029692"/>
    </source>
</evidence>
<dbReference type="AlphaFoldDB" id="A0A098R4H9"/>
<dbReference type="RefSeq" id="WP_037545197.1">
    <property type="nucleotide sequence ID" value="NZ_JNUP01000004.1"/>
</dbReference>
<comment type="caution">
    <text evidence="1">The sequence shown here is derived from an EMBL/GenBank/DDBJ whole genome shotgun (WGS) entry which is preliminary data.</text>
</comment>
<reference evidence="1 2" key="1">
    <citation type="submission" date="2014-05" db="EMBL/GenBank/DDBJ databases">
        <title>De novo Genome Sequence of Spirocheata sp.</title>
        <authorList>
            <person name="Shivani Y."/>
            <person name="Subhash Y."/>
            <person name="Tushar L."/>
            <person name="Sasikala C."/>
            <person name="Ramana C.V."/>
        </authorList>
    </citation>
    <scope>NUCLEOTIDE SEQUENCE [LARGE SCALE GENOMIC DNA]</scope>
    <source>
        <strain evidence="1 2">JC230</strain>
    </source>
</reference>
<sequence length="256" mass="29399">MEIRYYLSLFPTEALIASNLNPEQFGAYMATGAKNGSYERIMFIEVEGGHGSYFDWADAKKRCIPHEDGRPKNSVWLSVYRSLEHVPLDAMKHLFLTTPDGRTLELEKQAFSEEGPHAKYYVYNELCPINPLVVSRLNPQEFCGYMTNPKNHVSVPKVAFADLKTINLDDPTKTGNIGATYDRNLEHFTHCVDQVLTIPEKQNKNVERSHVESFSYQIINRGVYVGDNKSLIMYPMPTIDELRRDHYDWARSAMIL</sequence>
<protein>
    <submittedName>
        <fullName evidence="1">Uncharacterized protein</fullName>
    </submittedName>
</protein>
<evidence type="ECO:0000313" key="1">
    <source>
        <dbReference type="EMBL" id="KGE73667.1"/>
    </source>
</evidence>
<organism evidence="1 2">
    <name type="scientific">Spirochaeta lutea</name>
    <dbReference type="NCBI Taxonomy" id="1480694"/>
    <lineage>
        <taxon>Bacteria</taxon>
        <taxon>Pseudomonadati</taxon>
        <taxon>Spirochaetota</taxon>
        <taxon>Spirochaetia</taxon>
        <taxon>Spirochaetales</taxon>
        <taxon>Spirochaetaceae</taxon>
        <taxon>Spirochaeta</taxon>
    </lineage>
</organism>
<dbReference type="STRING" id="1480694.DC28_01535"/>
<name>A0A098R4H9_9SPIO</name>
<dbReference type="OrthoDB" id="1118320at2"/>
<proteinExistence type="predicted"/>